<feature type="region of interest" description="Disordered" evidence="2">
    <location>
        <begin position="264"/>
        <end position="289"/>
    </location>
</feature>
<feature type="region of interest" description="Disordered" evidence="2">
    <location>
        <begin position="994"/>
        <end position="1105"/>
    </location>
</feature>
<organism evidence="3 4">
    <name type="scientific">Mycena belliarum</name>
    <dbReference type="NCBI Taxonomy" id="1033014"/>
    <lineage>
        <taxon>Eukaryota</taxon>
        <taxon>Fungi</taxon>
        <taxon>Dikarya</taxon>
        <taxon>Basidiomycota</taxon>
        <taxon>Agaricomycotina</taxon>
        <taxon>Agaricomycetes</taxon>
        <taxon>Agaricomycetidae</taxon>
        <taxon>Agaricales</taxon>
        <taxon>Marasmiineae</taxon>
        <taxon>Mycenaceae</taxon>
        <taxon>Mycena</taxon>
    </lineage>
</organism>
<evidence type="ECO:0000256" key="1">
    <source>
        <dbReference type="ARBA" id="ARBA00022581"/>
    </source>
</evidence>
<gene>
    <name evidence="3" type="ORF">B0H15DRAFT_806610</name>
</gene>
<keyword evidence="1" id="KW-0945">Host-virus interaction</keyword>
<evidence type="ECO:0000313" key="3">
    <source>
        <dbReference type="EMBL" id="KAJ7074877.1"/>
    </source>
</evidence>
<evidence type="ECO:0000313" key="4">
    <source>
        <dbReference type="Proteomes" id="UP001222325"/>
    </source>
</evidence>
<feature type="compositionally biased region" description="Low complexity" evidence="2">
    <location>
        <begin position="1094"/>
        <end position="1103"/>
    </location>
</feature>
<feature type="compositionally biased region" description="Polar residues" evidence="2">
    <location>
        <begin position="1029"/>
        <end position="1040"/>
    </location>
</feature>
<comment type="caution">
    <text evidence="3">The sequence shown here is derived from an EMBL/GenBank/DDBJ whole genome shotgun (WGS) entry which is preliminary data.</text>
</comment>
<dbReference type="AlphaFoldDB" id="A0AAD6TPG5"/>
<dbReference type="PANTHER" id="PTHR13037:SF24">
    <property type="entry name" value="POLYCOMB PROTEIN PCL-RELATED"/>
    <property type="match status" value="1"/>
</dbReference>
<dbReference type="Proteomes" id="UP001222325">
    <property type="component" value="Unassembled WGS sequence"/>
</dbReference>
<feature type="compositionally biased region" description="Pro residues" evidence="2">
    <location>
        <begin position="1079"/>
        <end position="1091"/>
    </location>
</feature>
<dbReference type="EMBL" id="JARJCN010000109">
    <property type="protein sequence ID" value="KAJ7074877.1"/>
    <property type="molecule type" value="Genomic_DNA"/>
</dbReference>
<protein>
    <submittedName>
        <fullName evidence="3">Uncharacterized protein</fullName>
    </submittedName>
</protein>
<accession>A0AAD6TPG5</accession>
<name>A0AAD6TPG5_9AGAR</name>
<feature type="region of interest" description="Disordered" evidence="2">
    <location>
        <begin position="746"/>
        <end position="772"/>
    </location>
</feature>
<keyword evidence="4" id="KW-1185">Reference proteome</keyword>
<evidence type="ECO:0000256" key="2">
    <source>
        <dbReference type="SAM" id="MobiDB-lite"/>
    </source>
</evidence>
<dbReference type="PANTHER" id="PTHR13037">
    <property type="entry name" value="FORMIN"/>
    <property type="match status" value="1"/>
</dbReference>
<reference evidence="3" key="1">
    <citation type="submission" date="2023-03" db="EMBL/GenBank/DDBJ databases">
        <title>Massive genome expansion in bonnet fungi (Mycena s.s.) driven by repeated elements and novel gene families across ecological guilds.</title>
        <authorList>
            <consortium name="Lawrence Berkeley National Laboratory"/>
            <person name="Harder C.B."/>
            <person name="Miyauchi S."/>
            <person name="Viragh M."/>
            <person name="Kuo A."/>
            <person name="Thoen E."/>
            <person name="Andreopoulos B."/>
            <person name="Lu D."/>
            <person name="Skrede I."/>
            <person name="Drula E."/>
            <person name="Henrissat B."/>
            <person name="Morin E."/>
            <person name="Kohler A."/>
            <person name="Barry K."/>
            <person name="LaButti K."/>
            <person name="Morin E."/>
            <person name="Salamov A."/>
            <person name="Lipzen A."/>
            <person name="Mereny Z."/>
            <person name="Hegedus B."/>
            <person name="Baldrian P."/>
            <person name="Stursova M."/>
            <person name="Weitz H."/>
            <person name="Taylor A."/>
            <person name="Grigoriev I.V."/>
            <person name="Nagy L.G."/>
            <person name="Martin F."/>
            <person name="Kauserud H."/>
        </authorList>
    </citation>
    <scope>NUCLEOTIDE SEQUENCE</scope>
    <source>
        <strain evidence="3">CBHHK173m</strain>
    </source>
</reference>
<sequence length="1154" mass="124606">MASISQNASAAVLPLLRAYWRRARSGELENENIRKSDILATRARLEPLMDSSHARAYCGATADLHLPAVLWAVYPASAAHPVLRLRQKTVLSRPCNWQYGAWFVLDHDQNSRCGGFCAPDCSQTREHDLFQYPSEFAASILRAEKQRTTRVDSGLGSKSDCGTYSCFSARVNSGPPALYKYWSASRLSFTRPTTHRPLRLLNGQHLSCGFQPVLDAVSHAHGALTAVVGSDALGILLTALRDRVLADADALTLSHSVSVSLGGTVRTRDPRTSPRRSPGNLAVSARTRGQPTADPAALALAGILPRLIDFLAPIARRHRQRDPTCALPRLPGTRLRAPLLDTGATRSPRATCHAHASTAAFQSLTRLVCSGALRTHRAPSPCRNSRCVPSAAGVHLDPPRSARFSIGIIAPLRISLDFEPTIDVVELLRISGTMERAVPDLTSMVFKSEAQRSLVCLQTSRTLCSLSLPHEPRTSIEPIAQFRLCLKAAIGAALKSKPLLLAAAQQCPHLYRTYCSFRSCPKSVRYWAPSLGCSGAIGVALKPSAPLFDFEQAKGFAALRCPTNPEPLSNLLPSLRFRLCINKAIGVALKALPRLTSNQPTASLPFAAPRTPDLYRTYSPSVRYWAPSLGSSEAIGVASKISTLRAFVSEAQRSLVCLRTSQGLRVPSLPHTPRTSIEPIAQFRINPKSDGGRRWAGGVASMTSVLWTSRPERGAAELVGFEPVEGLEARPRPSRILTLYVGAGRRGSGDGDGDGDGDEGRWGGLERYRSPSPVGVKPESACVGTCRVEARRVGIRVCVGCAQAARLTLRQPRAPLSGIREVFGATDLSLCGLRFMWGAWIDLNERRDLNSNAFNSGRRADRLERRIHFNPNCYLDFNSPASIDFKLSIAPRRRQAARLRVVRVCAVHRGVGGSPAVGWGIRDRPQAASSTTTARLHSSGSSCPLSPDVDVPPPCYQNPRCSQQTLQVLTAAPNTPTPARPTRPDTIPGCARQVERAPLDSHTPRHRRYVRPFAPPYGSPVTPRPAHTRATSPSALSQPNAPRGAHRSPLDPATASISLPTGARLGPDAASSLIMRLPAHPPVPPPPPPPRESATPCAAHAAPPANPRVGMRARLRANYSNLFAPAKDAISGPHDSRCHLPTGNDLVTEWRSGL</sequence>
<feature type="region of interest" description="Disordered" evidence="2">
    <location>
        <begin position="918"/>
        <end position="945"/>
    </location>
</feature>
<feature type="compositionally biased region" description="Basic and acidic residues" evidence="2">
    <location>
        <begin position="994"/>
        <end position="1003"/>
    </location>
</feature>
<feature type="compositionally biased region" description="Polar residues" evidence="2">
    <location>
        <begin position="927"/>
        <end position="944"/>
    </location>
</feature>
<feature type="compositionally biased region" description="Basic and acidic residues" evidence="2">
    <location>
        <begin position="758"/>
        <end position="769"/>
    </location>
</feature>
<proteinExistence type="predicted"/>